<keyword evidence="2" id="KW-1185">Reference proteome</keyword>
<organism evidence="1 2">
    <name type="scientific">Antarcticirhabdus aurantiaca</name>
    <dbReference type="NCBI Taxonomy" id="2606717"/>
    <lineage>
        <taxon>Bacteria</taxon>
        <taxon>Pseudomonadati</taxon>
        <taxon>Pseudomonadota</taxon>
        <taxon>Alphaproteobacteria</taxon>
        <taxon>Hyphomicrobiales</taxon>
        <taxon>Aurantimonadaceae</taxon>
        <taxon>Antarcticirhabdus</taxon>
    </lineage>
</organism>
<reference evidence="1" key="1">
    <citation type="submission" date="2022-11" db="EMBL/GenBank/DDBJ databases">
        <title>beta-Carotene-producing bacterium, Jeongeuplla avenae sp. nov., alleviates the salt stress of Arabidopsis seedlings.</title>
        <authorList>
            <person name="Jiang L."/>
            <person name="Lee J."/>
        </authorList>
    </citation>
    <scope>NUCLEOTIDE SEQUENCE</scope>
    <source>
        <strain evidence="1">DY_R2A_6</strain>
    </source>
</reference>
<sequence length="237" mass="26406">MSGSVTGLPRLPPANRTRDAINVIAEYISRTGLKPNERLPTEHEVMAALGIGRSTVREVMRHFQALGVVETRRGSGSFLLKPVSAATVHVPLSFDPGPVRDGLLQTLDVRRGLEVEASMLAAVRADADDIAKMRATLEEMERVHLEKGTAGREDLAFHLSIYDATHNPLFGQIMEQMRGAFESFFEKPFDRPDFARRSFPFHRELFDAIAGRDAPLAREKTLQILAIVEEDIKDMSK</sequence>
<proteinExistence type="predicted"/>
<evidence type="ECO:0000313" key="1">
    <source>
        <dbReference type="EMBL" id="WAJ27977.1"/>
    </source>
</evidence>
<protein>
    <submittedName>
        <fullName evidence="1">FadR/GntR family transcriptional regulator</fullName>
    </submittedName>
</protein>
<name>A0ACD4NMM1_9HYPH</name>
<accession>A0ACD4NMM1</accession>
<evidence type="ECO:0000313" key="2">
    <source>
        <dbReference type="Proteomes" id="UP001163223"/>
    </source>
</evidence>
<dbReference type="EMBL" id="CP113520">
    <property type="protein sequence ID" value="WAJ27977.1"/>
    <property type="molecule type" value="Genomic_DNA"/>
</dbReference>
<dbReference type="Proteomes" id="UP001163223">
    <property type="component" value="Chromosome"/>
</dbReference>
<gene>
    <name evidence="1" type="ORF">OXU80_24605</name>
</gene>